<evidence type="ECO:0000256" key="2">
    <source>
        <dbReference type="ARBA" id="ARBA00022553"/>
    </source>
</evidence>
<proteinExistence type="inferred from homology"/>
<feature type="region of interest" description="Disordered" evidence="3">
    <location>
        <begin position="405"/>
        <end position="427"/>
    </location>
</feature>
<evidence type="ECO:0000256" key="1">
    <source>
        <dbReference type="ARBA" id="ARBA00006215"/>
    </source>
</evidence>
<feature type="compositionally biased region" description="Low complexity" evidence="3">
    <location>
        <begin position="375"/>
        <end position="388"/>
    </location>
</feature>
<name>A0ABR0A7Y7_9CRUS</name>
<feature type="domain" description="Spermatogenesis-associated protein 6 N-terminal" evidence="5">
    <location>
        <begin position="78"/>
        <end position="213"/>
    </location>
</feature>
<evidence type="ECO:0000313" key="7">
    <source>
        <dbReference type="Proteomes" id="UP001234178"/>
    </source>
</evidence>
<feature type="region of interest" description="Disordered" evidence="3">
    <location>
        <begin position="372"/>
        <end position="392"/>
    </location>
</feature>
<keyword evidence="7" id="KW-1185">Reference proteome</keyword>
<comment type="caution">
    <text evidence="6">The sequence shown here is derived from an EMBL/GenBank/DDBJ whole genome shotgun (WGS) entry which is preliminary data.</text>
</comment>
<gene>
    <name evidence="6" type="ORF">OUZ56_003082</name>
</gene>
<evidence type="ECO:0000256" key="4">
    <source>
        <dbReference type="SAM" id="Phobius"/>
    </source>
</evidence>
<keyword evidence="2" id="KW-0597">Phosphoprotein</keyword>
<evidence type="ECO:0000256" key="3">
    <source>
        <dbReference type="SAM" id="MobiDB-lite"/>
    </source>
</evidence>
<feature type="transmembrane region" description="Helical" evidence="4">
    <location>
        <begin position="31"/>
        <end position="53"/>
    </location>
</feature>
<evidence type="ECO:0000313" key="6">
    <source>
        <dbReference type="EMBL" id="KAK4021158.1"/>
    </source>
</evidence>
<keyword evidence="4" id="KW-0812">Transmembrane</keyword>
<sequence length="457" mass="53295">MRASFFSRQMGLYPFILFGRKGYYGAYHTLVFFPFFSSSTFQSIFLLLMLHLFRGLQRKRNRNTIKRMKRTSLKIVFEIQINSVICPNTRLDPSKWVHLRVGLLGWYLRSRLLKAQFPLQVDEKMRVERTFPLCSASRHLYSALIGERLCVELVQLYQMGPKILASFNTDVNDIVFESPEIIRGKQIRTEQHTMIMHTTHHFPGIANPYVNATITVRLVRINDCSLEISRDGGYNLTLGLKASENPHYEAPLHESSFATHWSEMAYPLRPCQRMAISRPEPSRLNKPVKRQIFCVRRVDNGLIGRTPSVQPPFHNVDRVTATSNYVATRRAPSPMQRSNSHMDTVSSLLRRKPKINQGINEYEPEYEKKYGWGLQDQSQPSDTTSPSTFDRLSCEGRRRMGWEVEDTDFSHQQDFSESHPSQKRDADNYYINHNSEICTLCTLYYEYFGRHYPMHIT</sequence>
<dbReference type="PANTHER" id="PTHR16435">
    <property type="entry name" value="SPERMATOGENESIS-ASSOCIATED PROTEIN 6 SPATA6"/>
    <property type="match status" value="1"/>
</dbReference>
<dbReference type="PANTHER" id="PTHR16435:SF6">
    <property type="entry name" value="IP09370P"/>
    <property type="match status" value="1"/>
</dbReference>
<reference evidence="6 7" key="1">
    <citation type="journal article" date="2023" name="Nucleic Acids Res.">
        <title>The hologenome of Daphnia magna reveals possible DNA methylation and microbiome-mediated evolution of the host genome.</title>
        <authorList>
            <person name="Chaturvedi A."/>
            <person name="Li X."/>
            <person name="Dhandapani V."/>
            <person name="Marshall H."/>
            <person name="Kissane S."/>
            <person name="Cuenca-Cambronero M."/>
            <person name="Asole G."/>
            <person name="Calvet F."/>
            <person name="Ruiz-Romero M."/>
            <person name="Marangio P."/>
            <person name="Guigo R."/>
            <person name="Rago D."/>
            <person name="Mirbahai L."/>
            <person name="Eastwood N."/>
            <person name="Colbourne J.K."/>
            <person name="Zhou J."/>
            <person name="Mallon E."/>
            <person name="Orsini L."/>
        </authorList>
    </citation>
    <scope>NUCLEOTIDE SEQUENCE [LARGE SCALE GENOMIC DNA]</scope>
    <source>
        <strain evidence="6">LRV0_1</strain>
    </source>
</reference>
<protein>
    <recommendedName>
        <fullName evidence="5">Spermatogenesis-associated protein 6 N-terminal domain-containing protein</fullName>
    </recommendedName>
</protein>
<keyword evidence="4" id="KW-1133">Transmembrane helix</keyword>
<dbReference type="Proteomes" id="UP001234178">
    <property type="component" value="Unassembled WGS sequence"/>
</dbReference>
<dbReference type="Pfam" id="PF14909">
    <property type="entry name" value="SPATA6"/>
    <property type="match status" value="1"/>
</dbReference>
<evidence type="ECO:0000259" key="5">
    <source>
        <dbReference type="Pfam" id="PF14909"/>
    </source>
</evidence>
<dbReference type="EMBL" id="JAOYFB010000036">
    <property type="protein sequence ID" value="KAK4021158.1"/>
    <property type="molecule type" value="Genomic_DNA"/>
</dbReference>
<comment type="similarity">
    <text evidence="1">Belongs to the SPATA6 family.</text>
</comment>
<dbReference type="InterPro" id="IPR032732">
    <property type="entry name" value="SPATA6_N"/>
</dbReference>
<keyword evidence="4" id="KW-0472">Membrane</keyword>
<organism evidence="6 7">
    <name type="scientific">Daphnia magna</name>
    <dbReference type="NCBI Taxonomy" id="35525"/>
    <lineage>
        <taxon>Eukaryota</taxon>
        <taxon>Metazoa</taxon>
        <taxon>Ecdysozoa</taxon>
        <taxon>Arthropoda</taxon>
        <taxon>Crustacea</taxon>
        <taxon>Branchiopoda</taxon>
        <taxon>Diplostraca</taxon>
        <taxon>Cladocera</taxon>
        <taxon>Anomopoda</taxon>
        <taxon>Daphniidae</taxon>
        <taxon>Daphnia</taxon>
    </lineage>
</organism>
<dbReference type="InterPro" id="IPR042769">
    <property type="entry name" value="SPATA6_fam"/>
</dbReference>
<accession>A0ABR0A7Y7</accession>